<dbReference type="EMBL" id="VWXT01000044">
    <property type="protein sequence ID" value="KAA6186190.1"/>
    <property type="molecule type" value="Genomic_DNA"/>
</dbReference>
<dbReference type="AlphaFoldDB" id="A0A5M8FQ78"/>
<dbReference type="RefSeq" id="WP_150095199.1">
    <property type="nucleotide sequence ID" value="NZ_VWXT01000044.1"/>
</dbReference>
<dbReference type="Proteomes" id="UP000323909">
    <property type="component" value="Unassembled WGS sequence"/>
</dbReference>
<protein>
    <submittedName>
        <fullName evidence="1">Uncharacterized protein</fullName>
    </submittedName>
</protein>
<reference evidence="1 2" key="1">
    <citation type="submission" date="2019-09" db="EMBL/GenBank/DDBJ databases">
        <title>Genomic sequencing of 4 copper resistant soil isolates.</title>
        <authorList>
            <person name="Havryliuk O."/>
        </authorList>
    </citation>
    <scope>NUCLEOTIDE SEQUENCE [LARGE SCALE GENOMIC DNA]</scope>
    <source>
        <strain evidence="1 2">UKR4</strain>
    </source>
</reference>
<gene>
    <name evidence="1" type="ORF">F3K53_04095</name>
</gene>
<dbReference type="Gene3D" id="2.60.120.260">
    <property type="entry name" value="Galactose-binding domain-like"/>
    <property type="match status" value="1"/>
</dbReference>
<accession>A0A5M8FQ78</accession>
<organism evidence="1 2">
    <name type="scientific">Pseudomonas veronii</name>
    <dbReference type="NCBI Taxonomy" id="76761"/>
    <lineage>
        <taxon>Bacteria</taxon>
        <taxon>Pseudomonadati</taxon>
        <taxon>Pseudomonadota</taxon>
        <taxon>Gammaproteobacteria</taxon>
        <taxon>Pseudomonadales</taxon>
        <taxon>Pseudomonadaceae</taxon>
        <taxon>Pseudomonas</taxon>
    </lineage>
</organism>
<name>A0A5M8FQ78_PSEVE</name>
<comment type="caution">
    <text evidence="1">The sequence shown here is derived from an EMBL/GenBank/DDBJ whole genome shotgun (WGS) entry which is preliminary data.</text>
</comment>
<sequence length="632" mass="71469">MDTPSTYEELLPPVKIHGIQAQIPEDIERPENPNGPADGGIGLRHVEHPLVVHMDRPDGTPPGTEFRLYWGNENNHVAYKRITEADEGLTYIPLTVFKNHIREYWAESVFVEVERPSGNLRKTQPLRLRINLQRPGGRDLDHDLPGNQNLIFELPTDVLRDGVNDEIATRGFEVLFRQWLNMSAYDQIVLAWGSQTVTHRVTLDEVQKDIKVRVNYPTIDAAGNGETIPVAFQVIGPTGNYPDEWAPWSAITLVDVHLNTQRPEAPKVVFPITERDIDLEELDNRNVKIQFEIDESDARNYSLVTLIWAGVDSEGNSVPATPSQAISGEGTYEFEIDNALVTAIAKGTSTVHYLLQGALLPDKRSYNRHLRVIGEITEWLAPTIDQQIGDDVDPNLPKITIRFPAQMSWQPSNTLSVTMLAASEEDTVEYTDSRLVEELPPDEDVTFDVPQVHLRRFNNRLTEVFYSIDRGSEPSKESLRRTVQVGEIKNPFKDDTNFDNHNWNSWTNKVSGRGELVIDGAENVCWKASKTSSEIVEPGLQKIYDHLNSDTQYEVSFYCKTSGNNTQPAIRIEFSGMTVIKMVIPNRNWVRFSHVFTTGTLTPDNTHTAKIYFSVNTTATFLVDQIQLLEIT</sequence>
<evidence type="ECO:0000313" key="1">
    <source>
        <dbReference type="EMBL" id="KAA6186190.1"/>
    </source>
</evidence>
<evidence type="ECO:0000313" key="2">
    <source>
        <dbReference type="Proteomes" id="UP000323909"/>
    </source>
</evidence>
<proteinExistence type="predicted"/>